<dbReference type="InterPro" id="IPR044775">
    <property type="entry name" value="MFS_ERD6/Tret1-like"/>
</dbReference>
<evidence type="ECO:0000256" key="1">
    <source>
        <dbReference type="ARBA" id="ARBA00004651"/>
    </source>
</evidence>
<name>A0A7R8UQJ6_HERIL</name>
<keyword evidence="6" id="KW-0325">Glycoprotein</keyword>
<evidence type="ECO:0000256" key="2">
    <source>
        <dbReference type="ARBA" id="ARBA00022475"/>
    </source>
</evidence>
<comment type="subcellular location">
    <subcellularLocation>
        <location evidence="1">Cell membrane</location>
        <topology evidence="1">Multi-pass membrane protein</topology>
    </subcellularLocation>
</comment>
<feature type="transmembrane region" description="Helical" evidence="9">
    <location>
        <begin position="391"/>
        <end position="414"/>
    </location>
</feature>
<dbReference type="PROSITE" id="PS50850">
    <property type="entry name" value="MFS"/>
    <property type="match status" value="1"/>
</dbReference>
<feature type="transmembrane region" description="Helical" evidence="9">
    <location>
        <begin position="458"/>
        <end position="479"/>
    </location>
</feature>
<dbReference type="InterPro" id="IPR005828">
    <property type="entry name" value="MFS_sugar_transport-like"/>
</dbReference>
<proteinExistence type="inferred from homology"/>
<feature type="domain" description="Major facilitator superfamily (MFS) profile" evidence="10">
    <location>
        <begin position="48"/>
        <end position="482"/>
    </location>
</feature>
<dbReference type="InParanoid" id="A0A7R8UQJ6"/>
<comment type="similarity">
    <text evidence="7">Belongs to the major facilitator superfamily. Sugar transporter (TC 2.A.1.1) family. Trehalose transporter subfamily.</text>
</comment>
<feature type="transmembrane region" description="Helical" evidence="9">
    <location>
        <begin position="46"/>
        <end position="65"/>
    </location>
</feature>
<dbReference type="Proteomes" id="UP000594454">
    <property type="component" value="Chromosome 3"/>
</dbReference>
<feature type="transmembrane region" description="Helical" evidence="9">
    <location>
        <begin position="126"/>
        <end position="146"/>
    </location>
</feature>
<keyword evidence="8" id="KW-0813">Transport</keyword>
<dbReference type="GO" id="GO:0005886">
    <property type="term" value="C:plasma membrane"/>
    <property type="evidence" value="ECO:0007669"/>
    <property type="project" value="UniProtKB-SubCell"/>
</dbReference>
<dbReference type="FunFam" id="1.20.1250.20:FF:000055">
    <property type="entry name" value="Facilitated trehalose transporter Tret1-2 homolog"/>
    <property type="match status" value="1"/>
</dbReference>
<keyword evidence="2" id="KW-1003">Cell membrane</keyword>
<feature type="transmembrane region" description="Helical" evidence="9">
    <location>
        <begin position="426"/>
        <end position="443"/>
    </location>
</feature>
<accession>A0A7R8UQJ6</accession>
<dbReference type="NCBIfam" id="TIGR00879">
    <property type="entry name" value="SP"/>
    <property type="match status" value="1"/>
</dbReference>
<dbReference type="Gene3D" id="1.20.1250.20">
    <property type="entry name" value="MFS general substrate transporter like domains"/>
    <property type="match status" value="1"/>
</dbReference>
<dbReference type="PROSITE" id="PS00216">
    <property type="entry name" value="SUGAR_TRANSPORT_1"/>
    <property type="match status" value="1"/>
</dbReference>
<evidence type="ECO:0000256" key="6">
    <source>
        <dbReference type="ARBA" id="ARBA00023180"/>
    </source>
</evidence>
<dbReference type="GO" id="GO:0051119">
    <property type="term" value="F:sugar transmembrane transporter activity"/>
    <property type="evidence" value="ECO:0007669"/>
    <property type="project" value="InterPro"/>
</dbReference>
<feature type="transmembrane region" description="Helical" evidence="9">
    <location>
        <begin position="209"/>
        <end position="230"/>
    </location>
</feature>
<feature type="transmembrane region" description="Helical" evidence="9">
    <location>
        <begin position="326"/>
        <end position="350"/>
    </location>
</feature>
<dbReference type="InterPro" id="IPR003663">
    <property type="entry name" value="Sugar/inositol_transpt"/>
</dbReference>
<dbReference type="CDD" id="cd17358">
    <property type="entry name" value="MFS_GLUT6_8_Class3_like"/>
    <property type="match status" value="1"/>
</dbReference>
<evidence type="ECO:0000256" key="7">
    <source>
        <dbReference type="ARBA" id="ARBA00024348"/>
    </source>
</evidence>
<gene>
    <name evidence="11" type="ORF">HERILL_LOCUS8012</name>
</gene>
<organism evidence="11 12">
    <name type="scientific">Hermetia illucens</name>
    <name type="common">Black soldier fly</name>
    <dbReference type="NCBI Taxonomy" id="343691"/>
    <lineage>
        <taxon>Eukaryota</taxon>
        <taxon>Metazoa</taxon>
        <taxon>Ecdysozoa</taxon>
        <taxon>Arthropoda</taxon>
        <taxon>Hexapoda</taxon>
        <taxon>Insecta</taxon>
        <taxon>Pterygota</taxon>
        <taxon>Neoptera</taxon>
        <taxon>Endopterygota</taxon>
        <taxon>Diptera</taxon>
        <taxon>Brachycera</taxon>
        <taxon>Stratiomyomorpha</taxon>
        <taxon>Stratiomyidae</taxon>
        <taxon>Hermetiinae</taxon>
        <taxon>Hermetia</taxon>
    </lineage>
</organism>
<feature type="transmembrane region" description="Helical" evidence="9">
    <location>
        <begin position="99"/>
        <end position="119"/>
    </location>
</feature>
<evidence type="ECO:0000256" key="3">
    <source>
        <dbReference type="ARBA" id="ARBA00022692"/>
    </source>
</evidence>
<feature type="transmembrane region" description="Helical" evidence="9">
    <location>
        <begin position="357"/>
        <end position="379"/>
    </location>
</feature>
<evidence type="ECO:0000313" key="11">
    <source>
        <dbReference type="EMBL" id="CAD7085149.1"/>
    </source>
</evidence>
<dbReference type="PROSITE" id="PS00217">
    <property type="entry name" value="SUGAR_TRANSPORT_2"/>
    <property type="match status" value="1"/>
</dbReference>
<dbReference type="InterPro" id="IPR050549">
    <property type="entry name" value="MFS_Trehalose_Transporter"/>
</dbReference>
<dbReference type="EMBL" id="LR899011">
    <property type="protein sequence ID" value="CAD7085149.1"/>
    <property type="molecule type" value="Genomic_DNA"/>
</dbReference>
<reference evidence="11 12" key="1">
    <citation type="submission" date="2020-11" db="EMBL/GenBank/DDBJ databases">
        <authorList>
            <person name="Wallbank WR R."/>
            <person name="Pardo Diaz C."/>
            <person name="Kozak K."/>
            <person name="Martin S."/>
            <person name="Jiggins C."/>
            <person name="Moest M."/>
            <person name="Warren A I."/>
            <person name="Generalovic N T."/>
            <person name="Byers J.R.P. K."/>
            <person name="Montejo-Kovacevich G."/>
            <person name="Yen C E."/>
        </authorList>
    </citation>
    <scope>NUCLEOTIDE SEQUENCE [LARGE SCALE GENOMIC DNA]</scope>
</reference>
<keyword evidence="4 9" id="KW-1133">Transmembrane helix</keyword>
<keyword evidence="3 9" id="KW-0812">Transmembrane</keyword>
<feature type="transmembrane region" description="Helical" evidence="9">
    <location>
        <begin position="291"/>
        <end position="314"/>
    </location>
</feature>
<dbReference type="OrthoDB" id="6612291at2759"/>
<dbReference type="InterPro" id="IPR005829">
    <property type="entry name" value="Sugar_transporter_CS"/>
</dbReference>
<feature type="transmembrane region" description="Helical" evidence="9">
    <location>
        <begin position="185"/>
        <end position="203"/>
    </location>
</feature>
<keyword evidence="5 9" id="KW-0472">Membrane</keyword>
<dbReference type="InterPro" id="IPR036259">
    <property type="entry name" value="MFS_trans_sf"/>
</dbReference>
<evidence type="ECO:0000256" key="8">
    <source>
        <dbReference type="RuleBase" id="RU003346"/>
    </source>
</evidence>
<protein>
    <recommendedName>
        <fullName evidence="10">Major facilitator superfamily (MFS) profile domain-containing protein</fullName>
    </recommendedName>
</protein>
<dbReference type="PANTHER" id="PTHR48021:SF86">
    <property type="entry name" value="FACILITATED TREHALOSE TRANSPORTER TRET1-1-LIKE PROTEIN"/>
    <property type="match status" value="1"/>
</dbReference>
<dbReference type="AlphaFoldDB" id="A0A7R8UQJ6"/>
<evidence type="ECO:0000313" key="12">
    <source>
        <dbReference type="Proteomes" id="UP000594454"/>
    </source>
</evidence>
<dbReference type="SUPFAM" id="SSF103473">
    <property type="entry name" value="MFS general substrate transporter"/>
    <property type="match status" value="1"/>
</dbReference>
<dbReference type="FunCoup" id="A0A7R8UQJ6">
    <property type="interactions" value="7"/>
</dbReference>
<dbReference type="PANTHER" id="PTHR48021">
    <property type="match status" value="1"/>
</dbReference>
<evidence type="ECO:0000256" key="5">
    <source>
        <dbReference type="ARBA" id="ARBA00023136"/>
    </source>
</evidence>
<keyword evidence="12" id="KW-1185">Reference proteome</keyword>
<feature type="transmembrane region" description="Helical" evidence="9">
    <location>
        <begin position="152"/>
        <end position="173"/>
    </location>
</feature>
<dbReference type="PRINTS" id="PR00171">
    <property type="entry name" value="SUGRTRNSPORT"/>
</dbReference>
<evidence type="ECO:0000256" key="9">
    <source>
        <dbReference type="SAM" id="Phobius"/>
    </source>
</evidence>
<evidence type="ECO:0000256" key="4">
    <source>
        <dbReference type="ARBA" id="ARBA00022989"/>
    </source>
</evidence>
<dbReference type="Pfam" id="PF00083">
    <property type="entry name" value="Sugar_tr"/>
    <property type="match status" value="1"/>
</dbReference>
<sequence length="508" mass="55518">MDTDRMVKAMARWWQNVSDEEGDVNSRNPMLYDPLHESKTTKTMQYVAAILICFGAISAGTALAWTSPVIPQLEKPDNVSEATNATNGEFYLTSDQTSWVGSLLAIGAMFGAIPAGYLADKIGRKYTAILMDIPFIVSLLILRYATSAAMLYAGRFLIGISTGSFCVVAPMYISEIAETNIRGQLGTFFQLSLTIGILITNFVGALVDWVALSTICLLFPAILLIAMFFLPETPTYLIKKGRRGDAGLSLKWLWGRECDTRSTLQFLQTELESSAGNVRVSDLFTIKANRVGMMISLSLMAFQQLSGINAVIFYTVPIFKSAGSTMDASVCGIIVSAVQVLMTFGSSLLIERAGRKVLLLISSAVMGFCLFVLGVYFHLKDNGHNVAFIGWIPLLSVILFIVTFSIGFGPIPWLMMGELFLPDYKGVASSLSVTFNWVGVFVVTKCFSKMVESWGSDITFWFFGVCMVAGTAFVATKVFETKGKNSTQIQILLSGTKGDFEAQSQLVE</sequence>
<dbReference type="InterPro" id="IPR020846">
    <property type="entry name" value="MFS_dom"/>
</dbReference>
<evidence type="ECO:0000259" key="10">
    <source>
        <dbReference type="PROSITE" id="PS50850"/>
    </source>
</evidence>